<evidence type="ECO:0000313" key="2">
    <source>
        <dbReference type="EMBL" id="TBT98300.1"/>
    </source>
</evidence>
<dbReference type="Proteomes" id="UP000292362">
    <property type="component" value="Unassembled WGS sequence"/>
</dbReference>
<sequence length="326" mass="38964">MNFSIVIFIYLHFTTESSREFDTVPSHKDNIYTHQKNMTNRSLSSNEDNVQSENEEQNPDSFMENVGRIHGVAYQSNEKHNFRENGNNLVDLVHLQGNMSSNNINIKLRAENRTKVTKTSSLKNRTYSKVNISRHREKNINTFKKYIQRVRKTSRQQILSKRKKRYAYNNLNEKEIKIIKSNFCAACDEIQKYVRNMLINKKQYILEEEDFKYFSDKENQILIFKINKIRRKAFVSTKYIYAIWRSKIISFKYMINNNNRRVKPRKGFNLKNLLILEFIAQHHFLEKMKNHDFGDLFLVDFKIIGIVSYIRLCFENIVLTSQFPKP</sequence>
<evidence type="ECO:0000313" key="3">
    <source>
        <dbReference type="Proteomes" id="UP000292362"/>
    </source>
</evidence>
<protein>
    <submittedName>
        <fullName evidence="2">Uncharacterized protein</fullName>
    </submittedName>
</protein>
<organism evidence="2 3">
    <name type="scientific">Hamiltosporidium tvaerminnensis</name>
    <dbReference type="NCBI Taxonomy" id="1176355"/>
    <lineage>
        <taxon>Eukaryota</taxon>
        <taxon>Fungi</taxon>
        <taxon>Fungi incertae sedis</taxon>
        <taxon>Microsporidia</taxon>
        <taxon>Dubosqiidae</taxon>
        <taxon>Hamiltosporidium</taxon>
    </lineage>
</organism>
<evidence type="ECO:0000256" key="1">
    <source>
        <dbReference type="SAM" id="MobiDB-lite"/>
    </source>
</evidence>
<accession>A0A4Q9KVH1</accession>
<feature type="compositionally biased region" description="Polar residues" evidence="1">
    <location>
        <begin position="32"/>
        <end position="52"/>
    </location>
</feature>
<dbReference type="AlphaFoldDB" id="A0A4Q9KVH1"/>
<proteinExistence type="predicted"/>
<name>A0A4Q9KVH1_9MICR</name>
<gene>
    <name evidence="2" type="ORF">CWI37_1813p0010</name>
</gene>
<dbReference type="EMBL" id="PITJ01001813">
    <property type="protein sequence ID" value="TBT98300.1"/>
    <property type="molecule type" value="Genomic_DNA"/>
</dbReference>
<reference evidence="2 3" key="1">
    <citation type="submission" date="2017-12" db="EMBL/GenBank/DDBJ databases">
        <authorList>
            <person name="Pombert J.-F."/>
            <person name="Haag K.L."/>
            <person name="Ebert D."/>
        </authorList>
    </citation>
    <scope>NUCLEOTIDE SEQUENCE [LARGE SCALE GENOMIC DNA]</scope>
    <source>
        <strain evidence="2">FI-OER-3-3</strain>
    </source>
</reference>
<comment type="caution">
    <text evidence="2">The sequence shown here is derived from an EMBL/GenBank/DDBJ whole genome shotgun (WGS) entry which is preliminary data.</text>
</comment>
<dbReference type="VEuPathDB" id="MicrosporidiaDB:CWI37_1813p0010"/>
<feature type="region of interest" description="Disordered" evidence="1">
    <location>
        <begin position="32"/>
        <end position="60"/>
    </location>
</feature>